<name>A0A9N9QMX9_9CUCU</name>
<accession>A0A9N9QMX9</accession>
<dbReference type="CDD" id="cd22343">
    <property type="entry name" value="PDDEXK_lambda_exonuclease-like"/>
    <property type="match status" value="1"/>
</dbReference>
<dbReference type="GO" id="GO:0006281">
    <property type="term" value="P:DNA repair"/>
    <property type="evidence" value="ECO:0007669"/>
    <property type="project" value="UniProtKB-ARBA"/>
</dbReference>
<dbReference type="EMBL" id="OU892279">
    <property type="protein sequence ID" value="CAG9765900.1"/>
    <property type="molecule type" value="Genomic_DNA"/>
</dbReference>
<dbReference type="Proteomes" id="UP001152799">
    <property type="component" value="Chromosome 3"/>
</dbReference>
<dbReference type="PANTHER" id="PTHR39953">
    <property type="entry name" value="RE54151P"/>
    <property type="match status" value="1"/>
</dbReference>
<dbReference type="InterPro" id="IPR011335">
    <property type="entry name" value="Restrct_endonuc-II-like"/>
</dbReference>
<dbReference type="InterPro" id="IPR011604">
    <property type="entry name" value="PDDEXK-like_dom_sf"/>
</dbReference>
<feature type="domain" description="YqaJ viral recombinase" evidence="1">
    <location>
        <begin position="145"/>
        <end position="274"/>
    </location>
</feature>
<organism evidence="2 3">
    <name type="scientific">Ceutorhynchus assimilis</name>
    <name type="common">cabbage seed weevil</name>
    <dbReference type="NCBI Taxonomy" id="467358"/>
    <lineage>
        <taxon>Eukaryota</taxon>
        <taxon>Metazoa</taxon>
        <taxon>Ecdysozoa</taxon>
        <taxon>Arthropoda</taxon>
        <taxon>Hexapoda</taxon>
        <taxon>Insecta</taxon>
        <taxon>Pterygota</taxon>
        <taxon>Neoptera</taxon>
        <taxon>Endopterygota</taxon>
        <taxon>Coleoptera</taxon>
        <taxon>Polyphaga</taxon>
        <taxon>Cucujiformia</taxon>
        <taxon>Curculionidae</taxon>
        <taxon>Ceutorhynchinae</taxon>
        <taxon>Ceutorhynchus</taxon>
    </lineage>
</organism>
<evidence type="ECO:0000313" key="2">
    <source>
        <dbReference type="EMBL" id="CAG9765900.1"/>
    </source>
</evidence>
<evidence type="ECO:0000259" key="1">
    <source>
        <dbReference type="Pfam" id="PF09588"/>
    </source>
</evidence>
<dbReference type="AlphaFoldDB" id="A0A9N9QMX9"/>
<proteinExistence type="predicted"/>
<keyword evidence="3" id="KW-1185">Reference proteome</keyword>
<dbReference type="Pfam" id="PF09588">
    <property type="entry name" value="YqaJ"/>
    <property type="match status" value="1"/>
</dbReference>
<dbReference type="PANTHER" id="PTHR39953:SF1">
    <property type="entry name" value="RE54151P"/>
    <property type="match status" value="1"/>
</dbReference>
<evidence type="ECO:0000313" key="3">
    <source>
        <dbReference type="Proteomes" id="UP001152799"/>
    </source>
</evidence>
<dbReference type="Gene3D" id="3.90.320.10">
    <property type="match status" value="1"/>
</dbReference>
<reference evidence="2" key="1">
    <citation type="submission" date="2022-01" db="EMBL/GenBank/DDBJ databases">
        <authorList>
            <person name="King R."/>
        </authorList>
    </citation>
    <scope>NUCLEOTIDE SEQUENCE</scope>
</reference>
<gene>
    <name evidence="2" type="ORF">CEUTPL_LOCUS6500</name>
</gene>
<sequence>MVLKSGREDYGDSAVGYVQVKRNEDMCTVQGRICPEHKVRSKSYTVKCLVNEKDRVVEKVDCKDCAASTGGCKHSVAFLMWLHRRSEEPAPTAVSCYWKKAVLAQVEADDHGPDNFISFCSNILSQDNIADSSSLTESQSENSLWYELRYGRITASKLYDASVCKTVSGSLVNQVMGVSKKFTSEAMKRGLHLEKLVLKELERVLETKIRNCGFTILKNAAILGASPDGITDDAVVEIKCPMSEKTVSNYITPNGEIRKKYLAQISLQMHATNRRKGVFCIAHPDFENSKKIKKVLVDYDSDQLRDHKFQIIDISDKNIIEPKYKTITSNRFDTYNLKMKHSDLDYKKMEYTDPNNIFYDKISNAFEETASTKNSKLKSELKPWFKENLANVTYHTHQQR</sequence>
<dbReference type="OrthoDB" id="6774613at2759"/>
<dbReference type="InterPro" id="IPR019080">
    <property type="entry name" value="YqaJ_viral_recombinase"/>
</dbReference>
<dbReference type="SUPFAM" id="SSF52980">
    <property type="entry name" value="Restriction endonuclease-like"/>
    <property type="match status" value="1"/>
</dbReference>
<protein>
    <recommendedName>
        <fullName evidence="1">YqaJ viral recombinase domain-containing protein</fullName>
    </recommendedName>
</protein>